<feature type="domain" description="HAMP" evidence="8">
    <location>
        <begin position="224"/>
        <end position="277"/>
    </location>
</feature>
<dbReference type="CDD" id="cd06225">
    <property type="entry name" value="HAMP"/>
    <property type="match status" value="1"/>
</dbReference>
<dbReference type="Pfam" id="PF12729">
    <property type="entry name" value="4HB_MCP_1"/>
    <property type="match status" value="1"/>
</dbReference>
<organism evidence="9 10">
    <name type="scientific">Niveibacterium umoris</name>
    <dbReference type="NCBI Taxonomy" id="1193620"/>
    <lineage>
        <taxon>Bacteria</taxon>
        <taxon>Pseudomonadati</taxon>
        <taxon>Pseudomonadota</taxon>
        <taxon>Betaproteobacteria</taxon>
        <taxon>Rhodocyclales</taxon>
        <taxon>Rhodocyclaceae</taxon>
        <taxon>Niveibacterium</taxon>
    </lineage>
</organism>
<proteinExistence type="inferred from homology"/>
<sequence>MGNLTVKAKLGLLVLISIGTLVLVGLSGWVGISRVGNAMTQLGSTQLPSVIALSDVRSNQYALYAYTLEAATWEKEKYANSQFKNILERKQKATAALDAALKAYAAQARTEDEDKAWKTLEPGLKRWRDFDVKLNAVITDLGNNTEFEHQAELFEKYYFYVTDWKDAQYAVERNLNKLVELNVKYAKEAGASGATSSKAAIGVMLTVFAIAVAVLLSLGWLFFKSITGALDKMRRAITSVATNNDFTIRADVTSNDETGQTARAFNQLVEQMQESLREVLTNAESISGAAGKAAEASRQVSDASTSQSESASAMASAIEQMTVSINHITDSTRDAQHRAHEAGTAADSGATIISQTNSEMDQIAGTVQTAGETINDLGRQSDKISGIMQVIKEVADQTNLLALNAAIEAARAGEQGRGFAVVADEVRKLAERTRKATEEISQMVVTMQGSARNAVSGMDSVVSRVFEGKELSDQAAARMNEIQGSATQVTEAINEISAALNEQSAAAQDIARQVEHVARMSEDNSYAAQETARISTELDSFASALREAASRFKV</sequence>
<dbReference type="GO" id="GO:0016020">
    <property type="term" value="C:membrane"/>
    <property type="evidence" value="ECO:0007669"/>
    <property type="project" value="UniProtKB-SubCell"/>
</dbReference>
<dbReference type="CDD" id="cd11386">
    <property type="entry name" value="MCP_signal"/>
    <property type="match status" value="1"/>
</dbReference>
<dbReference type="SMART" id="SM00283">
    <property type="entry name" value="MA"/>
    <property type="match status" value="1"/>
</dbReference>
<dbReference type="PROSITE" id="PS50885">
    <property type="entry name" value="HAMP"/>
    <property type="match status" value="1"/>
</dbReference>
<dbReference type="InterPro" id="IPR004090">
    <property type="entry name" value="Chemotax_Me-accpt_rcpt"/>
</dbReference>
<dbReference type="Pfam" id="PF00015">
    <property type="entry name" value="MCPsignal"/>
    <property type="match status" value="1"/>
</dbReference>
<dbReference type="EMBL" id="JACIET010000001">
    <property type="protein sequence ID" value="MBB4010705.1"/>
    <property type="molecule type" value="Genomic_DNA"/>
</dbReference>
<protein>
    <submittedName>
        <fullName evidence="9">Methyl-accepting chemotaxis protein</fullName>
    </submittedName>
</protein>
<keyword evidence="6" id="KW-0472">Membrane</keyword>
<comment type="caution">
    <text evidence="9">The sequence shown here is derived from an EMBL/GenBank/DDBJ whole genome shotgun (WGS) entry which is preliminary data.</text>
</comment>
<keyword evidence="10" id="KW-1185">Reference proteome</keyword>
<evidence type="ECO:0000259" key="7">
    <source>
        <dbReference type="PROSITE" id="PS50111"/>
    </source>
</evidence>
<dbReference type="GO" id="GO:0006935">
    <property type="term" value="P:chemotaxis"/>
    <property type="evidence" value="ECO:0007669"/>
    <property type="project" value="InterPro"/>
</dbReference>
<evidence type="ECO:0000313" key="9">
    <source>
        <dbReference type="EMBL" id="MBB4010705.1"/>
    </source>
</evidence>
<evidence type="ECO:0000256" key="5">
    <source>
        <dbReference type="SAM" id="MobiDB-lite"/>
    </source>
</evidence>
<keyword evidence="6" id="KW-1133">Transmembrane helix</keyword>
<dbReference type="GO" id="GO:0004888">
    <property type="term" value="F:transmembrane signaling receptor activity"/>
    <property type="evidence" value="ECO:0007669"/>
    <property type="project" value="InterPro"/>
</dbReference>
<dbReference type="InterPro" id="IPR024478">
    <property type="entry name" value="HlyB_4HB_MCP"/>
</dbReference>
<dbReference type="PANTHER" id="PTHR32089:SF112">
    <property type="entry name" value="LYSOZYME-LIKE PROTEIN-RELATED"/>
    <property type="match status" value="1"/>
</dbReference>
<reference evidence="9 10" key="1">
    <citation type="submission" date="2020-08" db="EMBL/GenBank/DDBJ databases">
        <title>Genomic Encyclopedia of Type Strains, Phase IV (KMG-IV): sequencing the most valuable type-strain genomes for metagenomic binning, comparative biology and taxonomic classification.</title>
        <authorList>
            <person name="Goeker M."/>
        </authorList>
    </citation>
    <scope>NUCLEOTIDE SEQUENCE [LARGE SCALE GENOMIC DNA]</scope>
    <source>
        <strain evidence="9 10">DSM 106739</strain>
    </source>
</reference>
<comment type="subcellular location">
    <subcellularLocation>
        <location evidence="1">Membrane</location>
    </subcellularLocation>
</comment>
<dbReference type="SUPFAM" id="SSF58104">
    <property type="entry name" value="Methyl-accepting chemotaxis protein (MCP) signaling domain"/>
    <property type="match status" value="1"/>
</dbReference>
<accession>A0A840BCB5</accession>
<dbReference type="RefSeq" id="WP_183630569.1">
    <property type="nucleotide sequence ID" value="NZ_BAABLE010000011.1"/>
</dbReference>
<dbReference type="AlphaFoldDB" id="A0A840BCB5"/>
<dbReference type="FunFam" id="1.10.287.950:FF:000001">
    <property type="entry name" value="Methyl-accepting chemotaxis sensory transducer"/>
    <property type="match status" value="1"/>
</dbReference>
<evidence type="ECO:0000259" key="8">
    <source>
        <dbReference type="PROSITE" id="PS50885"/>
    </source>
</evidence>
<keyword evidence="6" id="KW-0812">Transmembrane</keyword>
<dbReference type="GO" id="GO:0007165">
    <property type="term" value="P:signal transduction"/>
    <property type="evidence" value="ECO:0007669"/>
    <property type="project" value="UniProtKB-KW"/>
</dbReference>
<gene>
    <name evidence="9" type="ORF">GGR36_000013</name>
</gene>
<dbReference type="Proteomes" id="UP000561045">
    <property type="component" value="Unassembled WGS sequence"/>
</dbReference>
<dbReference type="Pfam" id="PF00672">
    <property type="entry name" value="HAMP"/>
    <property type="match status" value="1"/>
</dbReference>
<dbReference type="InterPro" id="IPR003660">
    <property type="entry name" value="HAMP_dom"/>
</dbReference>
<evidence type="ECO:0000313" key="10">
    <source>
        <dbReference type="Proteomes" id="UP000561045"/>
    </source>
</evidence>
<feature type="domain" description="Methyl-accepting transducer" evidence="7">
    <location>
        <begin position="282"/>
        <end position="518"/>
    </location>
</feature>
<evidence type="ECO:0000256" key="2">
    <source>
        <dbReference type="ARBA" id="ARBA00023224"/>
    </source>
</evidence>
<dbReference type="Gene3D" id="1.10.287.950">
    <property type="entry name" value="Methyl-accepting chemotaxis protein"/>
    <property type="match status" value="1"/>
</dbReference>
<dbReference type="PROSITE" id="PS50111">
    <property type="entry name" value="CHEMOTAXIS_TRANSDUC_2"/>
    <property type="match status" value="1"/>
</dbReference>
<evidence type="ECO:0000256" key="1">
    <source>
        <dbReference type="ARBA" id="ARBA00004370"/>
    </source>
</evidence>
<feature type="region of interest" description="Disordered" evidence="5">
    <location>
        <begin position="291"/>
        <end position="316"/>
    </location>
</feature>
<feature type="transmembrane region" description="Helical" evidence="6">
    <location>
        <begin position="199"/>
        <end position="223"/>
    </location>
</feature>
<feature type="transmembrane region" description="Helical" evidence="6">
    <location>
        <begin position="12"/>
        <end position="32"/>
    </location>
</feature>
<feature type="compositionally biased region" description="Low complexity" evidence="5">
    <location>
        <begin position="301"/>
        <end position="316"/>
    </location>
</feature>
<dbReference type="PRINTS" id="PR00260">
    <property type="entry name" value="CHEMTRNSDUCR"/>
</dbReference>
<dbReference type="InterPro" id="IPR004089">
    <property type="entry name" value="MCPsignal_dom"/>
</dbReference>
<comment type="similarity">
    <text evidence="3">Belongs to the methyl-accepting chemotaxis (MCP) protein family.</text>
</comment>
<dbReference type="SMART" id="SM00304">
    <property type="entry name" value="HAMP"/>
    <property type="match status" value="3"/>
</dbReference>
<evidence type="ECO:0000256" key="3">
    <source>
        <dbReference type="ARBA" id="ARBA00029447"/>
    </source>
</evidence>
<dbReference type="PANTHER" id="PTHR32089">
    <property type="entry name" value="METHYL-ACCEPTING CHEMOTAXIS PROTEIN MCPB"/>
    <property type="match status" value="1"/>
</dbReference>
<evidence type="ECO:0000256" key="4">
    <source>
        <dbReference type="PROSITE-ProRule" id="PRU00284"/>
    </source>
</evidence>
<keyword evidence="2 4" id="KW-0807">Transducer</keyword>
<name>A0A840BCB5_9RHOO</name>
<evidence type="ECO:0000256" key="6">
    <source>
        <dbReference type="SAM" id="Phobius"/>
    </source>
</evidence>